<dbReference type="CDD" id="cd05379">
    <property type="entry name" value="CAP_bacterial"/>
    <property type="match status" value="1"/>
</dbReference>
<dbReference type="AlphaFoldDB" id="A0A3M2LAT6"/>
<dbReference type="PANTHER" id="PTHR31157">
    <property type="entry name" value="SCP DOMAIN-CONTAINING PROTEIN"/>
    <property type="match status" value="1"/>
</dbReference>
<dbReference type="EMBL" id="RFFJ01000168">
    <property type="protein sequence ID" value="RMI34702.1"/>
    <property type="molecule type" value="Genomic_DNA"/>
</dbReference>
<dbReference type="PANTHER" id="PTHR31157:SF1">
    <property type="entry name" value="SCP DOMAIN-CONTAINING PROTEIN"/>
    <property type="match status" value="1"/>
</dbReference>
<proteinExistence type="predicted"/>
<protein>
    <submittedName>
        <fullName evidence="3">CAP domain-containing protein</fullName>
    </submittedName>
</protein>
<feature type="domain" description="SCP" evidence="2">
    <location>
        <begin position="155"/>
        <end position="269"/>
    </location>
</feature>
<dbReference type="Proteomes" id="UP000278673">
    <property type="component" value="Unassembled WGS sequence"/>
</dbReference>
<feature type="compositionally biased region" description="Basic and acidic residues" evidence="1">
    <location>
        <begin position="68"/>
        <end position="82"/>
    </location>
</feature>
<evidence type="ECO:0000313" key="4">
    <source>
        <dbReference type="Proteomes" id="UP000278673"/>
    </source>
</evidence>
<dbReference type="Pfam" id="PF00188">
    <property type="entry name" value="CAP"/>
    <property type="match status" value="1"/>
</dbReference>
<comment type="caution">
    <text evidence="3">The sequence shown here is derived from an EMBL/GenBank/DDBJ whole genome shotgun (WGS) entry which is preliminary data.</text>
</comment>
<feature type="region of interest" description="Disordered" evidence="1">
    <location>
        <begin position="34"/>
        <end position="149"/>
    </location>
</feature>
<sequence>MGRHRRRRGHARTGLVGASAALTVGAVAVGSGLMPGVTQHLTGERDAELDASGERSSSPFAAEDDLERENPRPTRSAEREAAEESAEPTPTEEAKEPTEEPEPEETTQEPSPTPEETTEEPSPTPTPEPEPEPSAPPAAEEEPSSPEVQAAEAVLSLVNQARGQAGCQPLRLDAGLTNVALAHSRDMAQRGYFDHTDPDGRTPWDRAAAAGVSGMGGENIAMGQPDAQSVVDAWMNSEGHRANILNCDFTTMGLGAHFADGGPWWTQTFGY</sequence>
<feature type="compositionally biased region" description="Pro residues" evidence="1">
    <location>
        <begin position="122"/>
        <end position="136"/>
    </location>
</feature>
<dbReference type="Gene3D" id="3.40.33.10">
    <property type="entry name" value="CAP"/>
    <property type="match status" value="1"/>
</dbReference>
<evidence type="ECO:0000256" key="1">
    <source>
        <dbReference type="SAM" id="MobiDB-lite"/>
    </source>
</evidence>
<accession>A0A3M2LAT6</accession>
<evidence type="ECO:0000313" key="3">
    <source>
        <dbReference type="EMBL" id="RMI34702.1"/>
    </source>
</evidence>
<dbReference type="SUPFAM" id="SSF55797">
    <property type="entry name" value="PR-1-like"/>
    <property type="match status" value="1"/>
</dbReference>
<dbReference type="InterPro" id="IPR014044">
    <property type="entry name" value="CAP_dom"/>
</dbReference>
<keyword evidence="4" id="KW-1185">Reference proteome</keyword>
<dbReference type="RefSeq" id="WP_122399029.1">
    <property type="nucleotide sequence ID" value="NZ_RFFJ01000168.1"/>
</dbReference>
<evidence type="ECO:0000259" key="2">
    <source>
        <dbReference type="Pfam" id="PF00188"/>
    </source>
</evidence>
<organism evidence="3 4">
    <name type="scientific">Streptomyces triticirhizae</name>
    <dbReference type="NCBI Taxonomy" id="2483353"/>
    <lineage>
        <taxon>Bacteria</taxon>
        <taxon>Bacillati</taxon>
        <taxon>Actinomycetota</taxon>
        <taxon>Actinomycetes</taxon>
        <taxon>Kitasatosporales</taxon>
        <taxon>Streptomycetaceae</taxon>
        <taxon>Streptomyces</taxon>
    </lineage>
</organism>
<dbReference type="InterPro" id="IPR035940">
    <property type="entry name" value="CAP_sf"/>
</dbReference>
<gene>
    <name evidence="3" type="ORF">EBN88_23270</name>
</gene>
<name>A0A3M2LAT6_9ACTN</name>
<reference evidence="3 4" key="1">
    <citation type="submission" date="2018-10" db="EMBL/GenBank/DDBJ databases">
        <title>Isolation, diversity and antifungal activity of actinobacteria from wheat.</title>
        <authorList>
            <person name="Han C."/>
        </authorList>
    </citation>
    <scope>NUCLEOTIDE SEQUENCE [LARGE SCALE GENOMIC DNA]</scope>
    <source>
        <strain evidence="3 4">NEAU-YY642</strain>
    </source>
</reference>